<dbReference type="EMBL" id="CAJOBH010280419">
    <property type="protein sequence ID" value="CAF5170538.1"/>
    <property type="molecule type" value="Genomic_DNA"/>
</dbReference>
<reference evidence="3" key="1">
    <citation type="submission" date="2021-02" db="EMBL/GenBank/DDBJ databases">
        <authorList>
            <person name="Nowell W R."/>
        </authorList>
    </citation>
    <scope>NUCLEOTIDE SEQUENCE</scope>
</reference>
<sequence>MLFLVALLLFINPFLISSLNNGLALTPPM</sequence>
<accession>A0A8S3GSH3</accession>
<evidence type="ECO:0000313" key="3">
    <source>
        <dbReference type="EMBL" id="CAF5170538.1"/>
    </source>
</evidence>
<dbReference type="EMBL" id="CAJOBJ010013662">
    <property type="protein sequence ID" value="CAF4171956.1"/>
    <property type="molecule type" value="Genomic_DNA"/>
</dbReference>
<gene>
    <name evidence="2" type="ORF">BYL167_LOCUS59011</name>
    <name evidence="3" type="ORF">BYL167_LOCUS77181</name>
    <name evidence="1" type="ORF">GIL414_LOCUS20404</name>
    <name evidence="4" type="ORF">GIL414_LOCUS78853</name>
</gene>
<evidence type="ECO:0000313" key="2">
    <source>
        <dbReference type="EMBL" id="CAF5058916.1"/>
    </source>
</evidence>
<proteinExistence type="predicted"/>
<comment type="caution">
    <text evidence="3">The sequence shown here is derived from an EMBL/GenBank/DDBJ whole genome shotgun (WGS) entry which is preliminary data.</text>
</comment>
<evidence type="ECO:0000313" key="4">
    <source>
        <dbReference type="EMBL" id="CAF5208056.1"/>
    </source>
</evidence>
<dbReference type="Proteomes" id="UP000681720">
    <property type="component" value="Unassembled WGS sequence"/>
</dbReference>
<organism evidence="3 5">
    <name type="scientific">Rotaria magnacalcarata</name>
    <dbReference type="NCBI Taxonomy" id="392030"/>
    <lineage>
        <taxon>Eukaryota</taxon>
        <taxon>Metazoa</taxon>
        <taxon>Spiralia</taxon>
        <taxon>Gnathifera</taxon>
        <taxon>Rotifera</taxon>
        <taxon>Eurotatoria</taxon>
        <taxon>Bdelloidea</taxon>
        <taxon>Philodinida</taxon>
        <taxon>Philodinidae</taxon>
        <taxon>Rotaria</taxon>
    </lineage>
</organism>
<dbReference type="EMBL" id="CAJOBH010227809">
    <property type="protein sequence ID" value="CAF5058916.1"/>
    <property type="molecule type" value="Genomic_DNA"/>
</dbReference>
<dbReference type="Proteomes" id="UP000681967">
    <property type="component" value="Unassembled WGS sequence"/>
</dbReference>
<dbReference type="AlphaFoldDB" id="A0A8S3GSH3"/>
<evidence type="ECO:0000313" key="1">
    <source>
        <dbReference type="EMBL" id="CAF4171956.1"/>
    </source>
</evidence>
<protein>
    <submittedName>
        <fullName evidence="3">Uncharacterized protein</fullName>
    </submittedName>
</protein>
<name>A0A8S3GSH3_9BILA</name>
<dbReference type="EMBL" id="CAJOBJ010350925">
    <property type="protein sequence ID" value="CAF5208056.1"/>
    <property type="molecule type" value="Genomic_DNA"/>
</dbReference>
<evidence type="ECO:0000313" key="5">
    <source>
        <dbReference type="Proteomes" id="UP000681967"/>
    </source>
</evidence>
<feature type="non-terminal residue" evidence="3">
    <location>
        <position position="29"/>
    </location>
</feature>